<dbReference type="RefSeq" id="WP_015794125.1">
    <property type="nucleotide sequence ID" value="NC_013131.1"/>
</dbReference>
<dbReference type="OrthoDB" id="236897at2"/>
<dbReference type="GO" id="GO:0016740">
    <property type="term" value="F:transferase activity"/>
    <property type="evidence" value="ECO:0007669"/>
    <property type="project" value="UniProtKB-KW"/>
</dbReference>
<dbReference type="InterPro" id="IPR011009">
    <property type="entry name" value="Kinase-like_dom_sf"/>
</dbReference>
<dbReference type="Gene3D" id="3.90.1200.10">
    <property type="match status" value="1"/>
</dbReference>
<dbReference type="InParanoid" id="C7QAS3"/>
<sequence length="268" mass="29428">MTDEQILNGGLANQGQVVRRGDSVERPAPPHAAALHAYLRALHDAGFTGVPEPRDLRGEREVLSFVPGDVAVPPYPQWSRGEAELASVGRMLRRMHDVAATVPIPDAKWPTEFTDPEAGSGQNLVLCHNDACLENIVFRDGEAVALIDFDFAAPGRPLWDLAMCAFYWVPMLPEAIAAVEDFDGMDSAARLRILADAYGLDDAERRALLKQFPVIVAVMQQFMRGRVAAGDPVFTEVDAQRDPLRYTKILAWLEDQDAHFLTALGVQG</sequence>
<reference evidence="2 3" key="1">
    <citation type="journal article" date="2009" name="Stand. Genomic Sci.">
        <title>Complete genome sequence of Catenulispora acidiphila type strain (ID 139908).</title>
        <authorList>
            <person name="Copeland A."/>
            <person name="Lapidus A."/>
            <person name="Glavina Del Rio T."/>
            <person name="Nolan M."/>
            <person name="Lucas S."/>
            <person name="Chen F."/>
            <person name="Tice H."/>
            <person name="Cheng J.F."/>
            <person name="Bruce D."/>
            <person name="Goodwin L."/>
            <person name="Pitluck S."/>
            <person name="Mikhailova N."/>
            <person name="Pati A."/>
            <person name="Ivanova N."/>
            <person name="Mavromatis K."/>
            <person name="Chen A."/>
            <person name="Palaniappan K."/>
            <person name="Chain P."/>
            <person name="Land M."/>
            <person name="Hauser L."/>
            <person name="Chang Y.J."/>
            <person name="Jeffries C.D."/>
            <person name="Chertkov O."/>
            <person name="Brettin T."/>
            <person name="Detter J.C."/>
            <person name="Han C."/>
            <person name="Ali Z."/>
            <person name="Tindall B.J."/>
            <person name="Goker M."/>
            <person name="Bristow J."/>
            <person name="Eisen J.A."/>
            <person name="Markowitz V."/>
            <person name="Hugenholtz P."/>
            <person name="Kyrpides N.C."/>
            <person name="Klenk H.P."/>
        </authorList>
    </citation>
    <scope>NUCLEOTIDE SEQUENCE [LARGE SCALE GENOMIC DNA]</scope>
    <source>
        <strain evidence="3">DSM 44928 / JCM 14897 / NBRC 102108 / NRRL B-24433 / ID139908</strain>
    </source>
</reference>
<evidence type="ECO:0000259" key="1">
    <source>
        <dbReference type="Pfam" id="PF01636"/>
    </source>
</evidence>
<evidence type="ECO:0000313" key="3">
    <source>
        <dbReference type="Proteomes" id="UP000000851"/>
    </source>
</evidence>
<organism evidence="2 3">
    <name type="scientific">Catenulispora acidiphila (strain DSM 44928 / JCM 14897 / NBRC 102108 / NRRL B-24433 / ID139908)</name>
    <dbReference type="NCBI Taxonomy" id="479433"/>
    <lineage>
        <taxon>Bacteria</taxon>
        <taxon>Bacillati</taxon>
        <taxon>Actinomycetota</taxon>
        <taxon>Actinomycetes</taxon>
        <taxon>Catenulisporales</taxon>
        <taxon>Catenulisporaceae</taxon>
        <taxon>Catenulispora</taxon>
    </lineage>
</organism>
<keyword evidence="3" id="KW-1185">Reference proteome</keyword>
<keyword evidence="2" id="KW-0808">Transferase</keyword>
<dbReference type="STRING" id="479433.Caci_5537"/>
<dbReference type="AlphaFoldDB" id="C7QAS3"/>
<dbReference type="Pfam" id="PF01636">
    <property type="entry name" value="APH"/>
    <property type="match status" value="1"/>
</dbReference>
<proteinExistence type="predicted"/>
<dbReference type="EMBL" id="CP001700">
    <property type="protein sequence ID" value="ACU74396.1"/>
    <property type="molecule type" value="Genomic_DNA"/>
</dbReference>
<dbReference type="SUPFAM" id="SSF56112">
    <property type="entry name" value="Protein kinase-like (PK-like)"/>
    <property type="match status" value="1"/>
</dbReference>
<dbReference type="InterPro" id="IPR002575">
    <property type="entry name" value="Aminoglycoside_PTrfase"/>
</dbReference>
<dbReference type="Proteomes" id="UP000000851">
    <property type="component" value="Chromosome"/>
</dbReference>
<protein>
    <submittedName>
        <fullName evidence="2">Aminoglycoside phosphotransferase</fullName>
    </submittedName>
</protein>
<name>C7QAS3_CATAD</name>
<evidence type="ECO:0000313" key="2">
    <source>
        <dbReference type="EMBL" id="ACU74396.1"/>
    </source>
</evidence>
<dbReference type="eggNOG" id="COG0510">
    <property type="taxonomic scope" value="Bacteria"/>
</dbReference>
<gene>
    <name evidence="2" type="ordered locus">Caci_5537</name>
</gene>
<dbReference type="KEGG" id="cai:Caci_5537"/>
<dbReference type="HOGENOM" id="CLU_066396_0_0_11"/>
<feature type="domain" description="Aminoglycoside phosphotransferase" evidence="1">
    <location>
        <begin position="107"/>
        <end position="179"/>
    </location>
</feature>
<accession>C7QAS3</accession>